<dbReference type="AlphaFoldDB" id="A0A371CTX8"/>
<feature type="domain" description="F-box" evidence="2">
    <location>
        <begin position="31"/>
        <end position="89"/>
    </location>
</feature>
<dbReference type="Proteomes" id="UP000256964">
    <property type="component" value="Unassembled WGS sequence"/>
</dbReference>
<dbReference type="InterPro" id="IPR001810">
    <property type="entry name" value="F-box_dom"/>
</dbReference>
<protein>
    <recommendedName>
        <fullName evidence="2">F-box domain-containing protein</fullName>
    </recommendedName>
</protein>
<dbReference type="Gene3D" id="3.80.10.10">
    <property type="entry name" value="Ribonuclease Inhibitor"/>
    <property type="match status" value="1"/>
</dbReference>
<accession>A0A371CTX8</accession>
<name>A0A371CTX8_9APHY</name>
<evidence type="ECO:0000259" key="2">
    <source>
        <dbReference type="Pfam" id="PF12937"/>
    </source>
</evidence>
<dbReference type="Pfam" id="PF12937">
    <property type="entry name" value="F-box-like"/>
    <property type="match status" value="1"/>
</dbReference>
<keyword evidence="4" id="KW-1185">Reference proteome</keyword>
<gene>
    <name evidence="3" type="ORF">OH76DRAFT_1182358</name>
</gene>
<dbReference type="OrthoDB" id="2754677at2759"/>
<dbReference type="EMBL" id="KZ857460">
    <property type="protein sequence ID" value="RDX43735.1"/>
    <property type="molecule type" value="Genomic_DNA"/>
</dbReference>
<evidence type="ECO:0000313" key="4">
    <source>
        <dbReference type="Proteomes" id="UP000256964"/>
    </source>
</evidence>
<reference evidence="3 4" key="1">
    <citation type="journal article" date="2018" name="Biotechnol. Biofuels">
        <title>Integrative visual omics of the white-rot fungus Polyporus brumalis exposes the biotechnological potential of its oxidative enzymes for delignifying raw plant biomass.</title>
        <authorList>
            <person name="Miyauchi S."/>
            <person name="Rancon A."/>
            <person name="Drula E."/>
            <person name="Hage H."/>
            <person name="Chaduli D."/>
            <person name="Favel A."/>
            <person name="Grisel S."/>
            <person name="Henrissat B."/>
            <person name="Herpoel-Gimbert I."/>
            <person name="Ruiz-Duenas F.J."/>
            <person name="Chevret D."/>
            <person name="Hainaut M."/>
            <person name="Lin J."/>
            <person name="Wang M."/>
            <person name="Pangilinan J."/>
            <person name="Lipzen A."/>
            <person name="Lesage-Meessen L."/>
            <person name="Navarro D."/>
            <person name="Riley R."/>
            <person name="Grigoriev I.V."/>
            <person name="Zhou S."/>
            <person name="Raouche S."/>
            <person name="Rosso M.N."/>
        </authorList>
    </citation>
    <scope>NUCLEOTIDE SEQUENCE [LARGE SCALE GENOMIC DNA]</scope>
    <source>
        <strain evidence="3 4">BRFM 1820</strain>
    </source>
</reference>
<evidence type="ECO:0000313" key="3">
    <source>
        <dbReference type="EMBL" id="RDX43735.1"/>
    </source>
</evidence>
<sequence>MRYSTIPEHSQQRMTPSILPPDYVSRRKAMRDMPAEILLEIFGSIVDTPPISYDSPWEVSESGLEWLWQASRTCRDWRRLIFGTARFWTVIDVGRSCVPLQKALEYSAKLNVQIRFRDPAPIPAAMQILSDHAHRIGTLVVVRLDQDTIPTLTQFLSRTSMPELSELWVNTQGSDEDEGFALSLQPNLVPNLRAVHFTERCFDWSSPIIQRLHALYLGRTSGFRDVCGLDEFAHALESCPELKFLKIDGSFPATNGNSQLELSVALPQLQHLRLRNTEPDDIFQTLSCLRFDARADIDVYVSIDCPVELELEQTGIETIIPKKPSSIPLLQTATRAVLNDLDFECWGPGGRGRLAVTFELGTDDGWEYCMDDHAFQCGSLLSQAPVTDLTIYQGDSPPILAWELGYLLRSLPDLVSLEYDGLSYPGTDLLAVLDPSTSSDEVPSSADVPGSRSTDGSDAMAPHLRRLVIVLDKWTDGFLTGLGDCLRARANIGLTLDELFIGLRSSHHMQSDQMAEELQLALKVLRGLVRGTVEIELESK</sequence>
<feature type="region of interest" description="Disordered" evidence="1">
    <location>
        <begin position="435"/>
        <end position="458"/>
    </location>
</feature>
<organism evidence="3 4">
    <name type="scientific">Lentinus brumalis</name>
    <dbReference type="NCBI Taxonomy" id="2498619"/>
    <lineage>
        <taxon>Eukaryota</taxon>
        <taxon>Fungi</taxon>
        <taxon>Dikarya</taxon>
        <taxon>Basidiomycota</taxon>
        <taxon>Agaricomycotina</taxon>
        <taxon>Agaricomycetes</taxon>
        <taxon>Polyporales</taxon>
        <taxon>Polyporaceae</taxon>
        <taxon>Lentinus</taxon>
    </lineage>
</organism>
<dbReference type="SUPFAM" id="SSF52047">
    <property type="entry name" value="RNI-like"/>
    <property type="match status" value="1"/>
</dbReference>
<evidence type="ECO:0000256" key="1">
    <source>
        <dbReference type="SAM" id="MobiDB-lite"/>
    </source>
</evidence>
<dbReference type="InterPro" id="IPR032675">
    <property type="entry name" value="LRR_dom_sf"/>
</dbReference>
<dbReference type="STRING" id="139420.A0A371CTX8"/>
<proteinExistence type="predicted"/>
<dbReference type="Gene3D" id="1.20.1280.50">
    <property type="match status" value="1"/>
</dbReference>